<evidence type="ECO:0000256" key="2">
    <source>
        <dbReference type="SAM" id="MobiDB-lite"/>
    </source>
</evidence>
<evidence type="ECO:0000313" key="4">
    <source>
        <dbReference type="Proteomes" id="UP001334248"/>
    </source>
</evidence>
<dbReference type="RefSeq" id="XP_064724543.1">
    <property type="nucleotide sequence ID" value="XM_064879687.1"/>
</dbReference>
<evidence type="ECO:0000256" key="1">
    <source>
        <dbReference type="SAM" id="Coils"/>
    </source>
</evidence>
<feature type="region of interest" description="Disordered" evidence="2">
    <location>
        <begin position="1"/>
        <end position="22"/>
    </location>
</feature>
<name>A0ABR0R860_9EURO</name>
<keyword evidence="4" id="KW-1185">Reference proteome</keyword>
<dbReference type="GeneID" id="90004757"/>
<accession>A0ABR0R860</accession>
<reference evidence="3 4" key="1">
    <citation type="journal article" date="2023" name="Res Sq">
        <title>Genomic and morphological characterization of Knufia obscura isolated from the Mars 2020 spacecraft assembly facility.</title>
        <authorList>
            <person name="Chander A.M."/>
            <person name="Teixeira M.M."/>
            <person name="Singh N.K."/>
            <person name="Williams M.P."/>
            <person name="Parker C.W."/>
            <person name="Leo P."/>
            <person name="Stajich J.E."/>
            <person name="Torok T."/>
            <person name="Tighe S."/>
            <person name="Mason C.E."/>
            <person name="Venkateswaran K."/>
        </authorList>
    </citation>
    <scope>NUCLEOTIDE SEQUENCE [LARGE SCALE GENOMIC DNA]</scope>
    <source>
        <strain evidence="3 4">CCFEE 5817</strain>
    </source>
</reference>
<organism evidence="3 4">
    <name type="scientific">Knufia obscura</name>
    <dbReference type="NCBI Taxonomy" id="1635080"/>
    <lineage>
        <taxon>Eukaryota</taxon>
        <taxon>Fungi</taxon>
        <taxon>Dikarya</taxon>
        <taxon>Ascomycota</taxon>
        <taxon>Pezizomycotina</taxon>
        <taxon>Eurotiomycetes</taxon>
        <taxon>Chaetothyriomycetidae</taxon>
        <taxon>Chaetothyriales</taxon>
        <taxon>Trichomeriaceae</taxon>
        <taxon>Knufia</taxon>
    </lineage>
</organism>
<evidence type="ECO:0000313" key="3">
    <source>
        <dbReference type="EMBL" id="KAK5936453.1"/>
    </source>
</evidence>
<proteinExistence type="predicted"/>
<dbReference type="EMBL" id="JAVHJV010000046">
    <property type="protein sequence ID" value="KAK5936453.1"/>
    <property type="molecule type" value="Genomic_DNA"/>
</dbReference>
<comment type="caution">
    <text evidence="3">The sequence shown here is derived from an EMBL/GenBank/DDBJ whole genome shotgun (WGS) entry which is preliminary data.</text>
</comment>
<evidence type="ECO:0008006" key="5">
    <source>
        <dbReference type="Google" id="ProtNLM"/>
    </source>
</evidence>
<keyword evidence="1" id="KW-0175">Coiled coil</keyword>
<gene>
    <name evidence="3" type="ORF">PMZ80_011308</name>
</gene>
<feature type="coiled-coil region" evidence="1">
    <location>
        <begin position="103"/>
        <end position="144"/>
    </location>
</feature>
<dbReference type="Proteomes" id="UP001334248">
    <property type="component" value="Unassembled WGS sequence"/>
</dbReference>
<sequence length="201" mass="22772">MSQCRILKPKQKRSSKPERPKSERNLEIYRAIAVTGNEAIVSYSACISNNVVCYYDREQSVKCAECVLHQRSCDGTFALEEFRKVGELKRAKQQKRREKSKQITKLRSALLTARQALQEAEATMLATEEEINEIDESIAALEDKSSRMLKREMQALGVFNSLPDEQEIALGDQDFVWEDIPLVQQVDLGGLFGGQESLSQL</sequence>
<protein>
    <recommendedName>
        <fullName evidence="5">B box-type domain-containing protein</fullName>
    </recommendedName>
</protein>